<keyword evidence="2" id="KW-1185">Reference proteome</keyword>
<organism evidence="1 2">
    <name type="scientific">Cirrhinus mrigala</name>
    <name type="common">Mrigala</name>
    <dbReference type="NCBI Taxonomy" id="683832"/>
    <lineage>
        <taxon>Eukaryota</taxon>
        <taxon>Metazoa</taxon>
        <taxon>Chordata</taxon>
        <taxon>Craniata</taxon>
        <taxon>Vertebrata</taxon>
        <taxon>Euteleostomi</taxon>
        <taxon>Actinopterygii</taxon>
        <taxon>Neopterygii</taxon>
        <taxon>Teleostei</taxon>
        <taxon>Ostariophysi</taxon>
        <taxon>Cypriniformes</taxon>
        <taxon>Cyprinidae</taxon>
        <taxon>Labeoninae</taxon>
        <taxon>Labeonini</taxon>
        <taxon>Cirrhinus</taxon>
    </lineage>
</organism>
<evidence type="ECO:0000313" key="1">
    <source>
        <dbReference type="EMBL" id="KAL0194716.1"/>
    </source>
</evidence>
<proteinExistence type="predicted"/>
<evidence type="ECO:0000313" key="2">
    <source>
        <dbReference type="Proteomes" id="UP001529510"/>
    </source>
</evidence>
<gene>
    <name evidence="1" type="ORF">M9458_008288</name>
</gene>
<comment type="caution">
    <text evidence="1">The sequence shown here is derived from an EMBL/GenBank/DDBJ whole genome shotgun (WGS) entry which is preliminary data.</text>
</comment>
<reference evidence="1 2" key="1">
    <citation type="submission" date="2024-05" db="EMBL/GenBank/DDBJ databases">
        <title>Genome sequencing and assembly of Indian major carp, Cirrhinus mrigala (Hamilton, 1822).</title>
        <authorList>
            <person name="Mohindra V."/>
            <person name="Chowdhury L.M."/>
            <person name="Lal K."/>
            <person name="Jena J.K."/>
        </authorList>
    </citation>
    <scope>NUCLEOTIDE SEQUENCE [LARGE SCALE GENOMIC DNA]</scope>
    <source>
        <strain evidence="1">CM1030</strain>
        <tissue evidence="1">Blood</tissue>
    </source>
</reference>
<dbReference type="AlphaFoldDB" id="A0ABD0RAD4"/>
<feature type="non-terminal residue" evidence="1">
    <location>
        <position position="55"/>
    </location>
</feature>
<protein>
    <submittedName>
        <fullName evidence="1">Uncharacterized protein</fullName>
    </submittedName>
</protein>
<accession>A0ABD0RAD4</accession>
<sequence>MVFPVSSVPTIDTMFELSLFPDASVTAACAISELSVFIEAPVGTDAEPPEVAASE</sequence>
<name>A0ABD0RAD4_CIRMR</name>
<dbReference type="Proteomes" id="UP001529510">
    <property type="component" value="Unassembled WGS sequence"/>
</dbReference>
<dbReference type="EMBL" id="JAMKFB020000004">
    <property type="protein sequence ID" value="KAL0194716.1"/>
    <property type="molecule type" value="Genomic_DNA"/>
</dbReference>